<dbReference type="EMBL" id="OV651819">
    <property type="protein sequence ID" value="CAH1113118.1"/>
    <property type="molecule type" value="Genomic_DNA"/>
</dbReference>
<evidence type="ECO:0000313" key="3">
    <source>
        <dbReference type="EMBL" id="CAH1113118.1"/>
    </source>
</evidence>
<dbReference type="PANTHER" id="PTHR46954">
    <property type="entry name" value="C2H2-TYPE DOMAIN-CONTAINING PROTEIN"/>
    <property type="match status" value="1"/>
</dbReference>
<dbReference type="Proteomes" id="UP001153636">
    <property type="component" value="Chromosome 7"/>
</dbReference>
<reference evidence="3" key="1">
    <citation type="submission" date="2022-01" db="EMBL/GenBank/DDBJ databases">
        <authorList>
            <person name="King R."/>
        </authorList>
    </citation>
    <scope>NUCLEOTIDE SEQUENCE</scope>
</reference>
<sequence length="476" mass="53913">MKNKFALLEKNLKASYSARDTVPSRAEVEKQIIKLREEIKTAKQSLNRKIQNAVAQKKHRDENIAPILGPHQVFSIARVPIGVTAANKQASLLMHMEYRIKLPDHDWVIAERHKLIPSIYPGIKITSSMLGQPQAVGYFGPTYIAIRSGKHSSSTANTHAQDFETLLEIEEFRPLAITDHGLVNPVVIMTVDGGSDENPRYQKVIGFAIQHFKRHDLDALFLATNAPGRSAYNRVERRMAPPSRELAGLILPHDHFGSHLDKRGVTIDEHLEISNFEFAGNVLAEVWSSMEIDGYNVTAKYVGAECCRPRSGLFRLLDNRFLPLPAKVKQTVDNLVLDEGRQFLDLPVNLALRLSASLKDFLQMPYDYFCPTVKLRLSSRTCKTCGLYHASVKSLKRPIEKIHKKVNTHTDRKVRPVRVAARRGNELMCIIQNLEHNDVEWLDENDVDIPKLDKSEQTHNTEQQSKQSNVTENLES</sequence>
<protein>
    <submittedName>
        <fullName evidence="3">Uncharacterized protein</fullName>
    </submittedName>
</protein>
<gene>
    <name evidence="3" type="ORF">PSYICH_LOCUS13320</name>
</gene>
<evidence type="ECO:0000256" key="1">
    <source>
        <dbReference type="SAM" id="Coils"/>
    </source>
</evidence>
<keyword evidence="1" id="KW-0175">Coiled coil</keyword>
<feature type="region of interest" description="Disordered" evidence="2">
    <location>
        <begin position="453"/>
        <end position="476"/>
    </location>
</feature>
<keyword evidence="4" id="KW-1185">Reference proteome</keyword>
<feature type="coiled-coil region" evidence="1">
    <location>
        <begin position="25"/>
        <end position="56"/>
    </location>
</feature>
<evidence type="ECO:0000313" key="4">
    <source>
        <dbReference type="Proteomes" id="UP001153636"/>
    </source>
</evidence>
<accession>A0A9P0DAC3</accession>
<dbReference type="PANTHER" id="PTHR46954:SF1">
    <property type="entry name" value="C2H2-TYPE DOMAIN-CONTAINING PROTEIN"/>
    <property type="match status" value="1"/>
</dbReference>
<dbReference type="OrthoDB" id="10065089at2759"/>
<proteinExistence type="predicted"/>
<evidence type="ECO:0000256" key="2">
    <source>
        <dbReference type="SAM" id="MobiDB-lite"/>
    </source>
</evidence>
<feature type="compositionally biased region" description="Polar residues" evidence="2">
    <location>
        <begin position="460"/>
        <end position="476"/>
    </location>
</feature>
<organism evidence="3 4">
    <name type="scientific">Psylliodes chrysocephalus</name>
    <dbReference type="NCBI Taxonomy" id="3402493"/>
    <lineage>
        <taxon>Eukaryota</taxon>
        <taxon>Metazoa</taxon>
        <taxon>Ecdysozoa</taxon>
        <taxon>Arthropoda</taxon>
        <taxon>Hexapoda</taxon>
        <taxon>Insecta</taxon>
        <taxon>Pterygota</taxon>
        <taxon>Neoptera</taxon>
        <taxon>Endopterygota</taxon>
        <taxon>Coleoptera</taxon>
        <taxon>Polyphaga</taxon>
        <taxon>Cucujiformia</taxon>
        <taxon>Chrysomeloidea</taxon>
        <taxon>Chrysomelidae</taxon>
        <taxon>Galerucinae</taxon>
        <taxon>Alticini</taxon>
        <taxon>Psylliodes</taxon>
    </lineage>
</organism>
<name>A0A9P0DAC3_9CUCU</name>
<dbReference type="AlphaFoldDB" id="A0A9P0DAC3"/>